<keyword evidence="1" id="KW-1133">Transmembrane helix</keyword>
<keyword evidence="1" id="KW-0812">Transmembrane</keyword>
<evidence type="ECO:0000313" key="2">
    <source>
        <dbReference type="EMBL" id="ANH83487.1"/>
    </source>
</evidence>
<keyword evidence="3" id="KW-1185">Reference proteome</keyword>
<organism evidence="2 3">
    <name type="scientific">Niabella ginsenosidivorans</name>
    <dbReference type="NCBI Taxonomy" id="1176587"/>
    <lineage>
        <taxon>Bacteria</taxon>
        <taxon>Pseudomonadati</taxon>
        <taxon>Bacteroidota</taxon>
        <taxon>Chitinophagia</taxon>
        <taxon>Chitinophagales</taxon>
        <taxon>Chitinophagaceae</taxon>
        <taxon>Niabella</taxon>
    </lineage>
</organism>
<protein>
    <submittedName>
        <fullName evidence="2">Uncharacterized protein</fullName>
    </submittedName>
</protein>
<sequence>MHRQLIKNTLKQGRPYKTILLALVLLWLVSVVLMVWMLFCAQPEGKYDKKLSMKHLSLDDMLLSFNELKLDSNATLINLQLKEISRKNSTSDEGKRLIADSRKKIYNNILAQKIKQPAKPTGFTIKPVPQ</sequence>
<dbReference type="AlphaFoldDB" id="A0A1A9I726"/>
<dbReference type="RefSeq" id="WP_067761086.1">
    <property type="nucleotide sequence ID" value="NZ_CP015772.1"/>
</dbReference>
<name>A0A1A9I726_9BACT</name>
<evidence type="ECO:0000313" key="3">
    <source>
        <dbReference type="Proteomes" id="UP000077667"/>
    </source>
</evidence>
<dbReference type="STRING" id="1176587.A8C56_23150"/>
<keyword evidence="1" id="KW-0472">Membrane</keyword>
<gene>
    <name evidence="2" type="ORF">A8C56_23150</name>
</gene>
<proteinExistence type="predicted"/>
<dbReference type="OrthoDB" id="671900at2"/>
<feature type="transmembrane region" description="Helical" evidence="1">
    <location>
        <begin position="20"/>
        <end position="39"/>
    </location>
</feature>
<dbReference type="Proteomes" id="UP000077667">
    <property type="component" value="Chromosome"/>
</dbReference>
<evidence type="ECO:0000256" key="1">
    <source>
        <dbReference type="SAM" id="Phobius"/>
    </source>
</evidence>
<dbReference type="EMBL" id="CP015772">
    <property type="protein sequence ID" value="ANH83487.1"/>
    <property type="molecule type" value="Genomic_DNA"/>
</dbReference>
<dbReference type="KEGG" id="nia:A8C56_23150"/>
<reference evidence="2 3" key="1">
    <citation type="submission" date="2016-05" db="EMBL/GenBank/DDBJ databases">
        <title>Niabella ginsenosidivorans BS26 whole genome sequencing.</title>
        <authorList>
            <person name="Im W.T."/>
            <person name="Siddiqi M.Z."/>
        </authorList>
    </citation>
    <scope>NUCLEOTIDE SEQUENCE [LARGE SCALE GENOMIC DNA]</scope>
    <source>
        <strain evidence="2 3">BS26</strain>
    </source>
</reference>
<accession>A0A1A9I726</accession>